<gene>
    <name evidence="1" type="ORF">EVOR1521_LOCUS7662</name>
</gene>
<dbReference type="AlphaFoldDB" id="A0AA36I1P0"/>
<organism evidence="1 2">
    <name type="scientific">Effrenium voratum</name>
    <dbReference type="NCBI Taxonomy" id="2562239"/>
    <lineage>
        <taxon>Eukaryota</taxon>
        <taxon>Sar</taxon>
        <taxon>Alveolata</taxon>
        <taxon>Dinophyceae</taxon>
        <taxon>Suessiales</taxon>
        <taxon>Symbiodiniaceae</taxon>
        <taxon>Effrenium</taxon>
    </lineage>
</organism>
<comment type="caution">
    <text evidence="1">The sequence shown here is derived from an EMBL/GenBank/DDBJ whole genome shotgun (WGS) entry which is preliminary data.</text>
</comment>
<sequence>MDDYSADVLIRQFEEFCQQDVLSGKASAVPTAVVAQSPFLAASIEYHTGRPVPHVRPLAPYVSATYQANSSTVLVLCARTRLMMSHNCRGLFRAGARLLPRGRKLRLPPGDQDVVHGYSFQEVAQFEATVLVPWNIAVTTFHELYAMHMPMFIPDTLWLARLWPKQMTSYGRSHPNLHRQMRPNDRHPTPYPSLDFLSRDFLTMVYWAKSFSGLDLPGVQRFTSIPDLLLGLEEVDLEQISREMALETAKAREEVVPFWSSLVGVLSAPLNVSPDCEGAQPSARPTDSE</sequence>
<name>A0AA36I1P0_9DINO</name>
<proteinExistence type="predicted"/>
<protein>
    <submittedName>
        <fullName evidence="1">Uncharacterized protein</fullName>
    </submittedName>
</protein>
<keyword evidence="2" id="KW-1185">Reference proteome</keyword>
<dbReference type="EMBL" id="CAUJNA010000625">
    <property type="protein sequence ID" value="CAJ1379408.1"/>
    <property type="molecule type" value="Genomic_DNA"/>
</dbReference>
<evidence type="ECO:0000313" key="1">
    <source>
        <dbReference type="EMBL" id="CAJ1379408.1"/>
    </source>
</evidence>
<accession>A0AA36I1P0</accession>
<evidence type="ECO:0000313" key="2">
    <source>
        <dbReference type="Proteomes" id="UP001178507"/>
    </source>
</evidence>
<reference evidence="1" key="1">
    <citation type="submission" date="2023-08" db="EMBL/GenBank/DDBJ databases">
        <authorList>
            <person name="Chen Y."/>
            <person name="Shah S."/>
            <person name="Dougan E. K."/>
            <person name="Thang M."/>
            <person name="Chan C."/>
        </authorList>
    </citation>
    <scope>NUCLEOTIDE SEQUENCE</scope>
</reference>
<dbReference type="Proteomes" id="UP001178507">
    <property type="component" value="Unassembled WGS sequence"/>
</dbReference>